<organism evidence="1">
    <name type="scientific">marine sediment metagenome</name>
    <dbReference type="NCBI Taxonomy" id="412755"/>
    <lineage>
        <taxon>unclassified sequences</taxon>
        <taxon>metagenomes</taxon>
        <taxon>ecological metagenomes</taxon>
    </lineage>
</organism>
<protein>
    <submittedName>
        <fullName evidence="1">Uncharacterized protein</fullName>
    </submittedName>
</protein>
<comment type="caution">
    <text evidence="1">The sequence shown here is derived from an EMBL/GenBank/DDBJ whole genome shotgun (WGS) entry which is preliminary data.</text>
</comment>
<name>A0A0F9GPY8_9ZZZZ</name>
<sequence length="67" mass="7532">MSNGETLGIPMYINDVRGHKNLEEFVSQLDECPECHTSHEGWNEDDEAETATECGLCGRDSYDPLNK</sequence>
<dbReference type="AlphaFoldDB" id="A0A0F9GPY8"/>
<dbReference type="EMBL" id="LAZR01017321">
    <property type="protein sequence ID" value="KKM00915.1"/>
    <property type="molecule type" value="Genomic_DNA"/>
</dbReference>
<proteinExistence type="predicted"/>
<evidence type="ECO:0000313" key="1">
    <source>
        <dbReference type="EMBL" id="KKM00915.1"/>
    </source>
</evidence>
<reference evidence="1" key="1">
    <citation type="journal article" date="2015" name="Nature">
        <title>Complex archaea that bridge the gap between prokaryotes and eukaryotes.</title>
        <authorList>
            <person name="Spang A."/>
            <person name="Saw J.H."/>
            <person name="Jorgensen S.L."/>
            <person name="Zaremba-Niedzwiedzka K."/>
            <person name="Martijn J."/>
            <person name="Lind A.E."/>
            <person name="van Eijk R."/>
            <person name="Schleper C."/>
            <person name="Guy L."/>
            <person name="Ettema T.J."/>
        </authorList>
    </citation>
    <scope>NUCLEOTIDE SEQUENCE</scope>
</reference>
<accession>A0A0F9GPY8</accession>
<gene>
    <name evidence="1" type="ORF">LCGC14_1799730</name>
</gene>